<feature type="non-terminal residue" evidence="2">
    <location>
        <position position="1"/>
    </location>
</feature>
<accession>A0A0L7KMH1</accession>
<sequence>MLNSKQLTELKHTSASPGLSRRSSQLQLAPNQSQLSTFQQLTELKHTSASPGLSRRSSQLLLALNQSQLSTFQTGHRIMAFENSVYARKASLNTSSSDLYRDVNSGGIYGESRGASSPHGSSPSTPIYGDTSFSSFGPRVSNESSHYGQ</sequence>
<feature type="region of interest" description="Disordered" evidence="1">
    <location>
        <begin position="96"/>
        <end position="149"/>
    </location>
</feature>
<feature type="non-terminal residue" evidence="2">
    <location>
        <position position="149"/>
    </location>
</feature>
<dbReference type="EMBL" id="JTDY01008587">
    <property type="protein sequence ID" value="KOB64497.1"/>
    <property type="molecule type" value="Genomic_DNA"/>
</dbReference>
<organism evidence="2 3">
    <name type="scientific">Operophtera brumata</name>
    <name type="common">Winter moth</name>
    <name type="synonym">Phalaena brumata</name>
    <dbReference type="NCBI Taxonomy" id="104452"/>
    <lineage>
        <taxon>Eukaryota</taxon>
        <taxon>Metazoa</taxon>
        <taxon>Ecdysozoa</taxon>
        <taxon>Arthropoda</taxon>
        <taxon>Hexapoda</taxon>
        <taxon>Insecta</taxon>
        <taxon>Pterygota</taxon>
        <taxon>Neoptera</taxon>
        <taxon>Endopterygota</taxon>
        <taxon>Lepidoptera</taxon>
        <taxon>Glossata</taxon>
        <taxon>Ditrysia</taxon>
        <taxon>Geometroidea</taxon>
        <taxon>Geometridae</taxon>
        <taxon>Larentiinae</taxon>
        <taxon>Operophtera</taxon>
    </lineage>
</organism>
<dbReference type="AlphaFoldDB" id="A0A0L7KMH1"/>
<name>A0A0L7KMH1_OPEBR</name>
<comment type="caution">
    <text evidence="2">The sequence shown here is derived from an EMBL/GenBank/DDBJ whole genome shotgun (WGS) entry which is preliminary data.</text>
</comment>
<feature type="region of interest" description="Disordered" evidence="1">
    <location>
        <begin position="1"/>
        <end position="32"/>
    </location>
</feature>
<reference evidence="2 3" key="1">
    <citation type="journal article" date="2015" name="Genome Biol. Evol.">
        <title>The genome of winter moth (Operophtera brumata) provides a genomic perspective on sexual dimorphism and phenology.</title>
        <authorList>
            <person name="Derks M.F."/>
            <person name="Smit S."/>
            <person name="Salis L."/>
            <person name="Schijlen E."/>
            <person name="Bossers A."/>
            <person name="Mateman C."/>
            <person name="Pijl A.S."/>
            <person name="de Ridder D."/>
            <person name="Groenen M.A."/>
            <person name="Visser M.E."/>
            <person name="Megens H.J."/>
        </authorList>
    </citation>
    <scope>NUCLEOTIDE SEQUENCE [LARGE SCALE GENOMIC DNA]</scope>
    <source>
        <strain evidence="2">WM2013NL</strain>
        <tissue evidence="2">Head and thorax</tissue>
    </source>
</reference>
<gene>
    <name evidence="2" type="ORF">OBRU01_24170</name>
</gene>
<protein>
    <submittedName>
        <fullName evidence="2">Rbe1 cell wall protein</fullName>
    </submittedName>
</protein>
<evidence type="ECO:0000256" key="1">
    <source>
        <dbReference type="SAM" id="MobiDB-lite"/>
    </source>
</evidence>
<keyword evidence="3" id="KW-1185">Reference proteome</keyword>
<dbReference type="Proteomes" id="UP000037510">
    <property type="component" value="Unassembled WGS sequence"/>
</dbReference>
<proteinExistence type="predicted"/>
<feature type="compositionally biased region" description="Polar residues" evidence="1">
    <location>
        <begin position="114"/>
        <end position="149"/>
    </location>
</feature>
<evidence type="ECO:0000313" key="2">
    <source>
        <dbReference type="EMBL" id="KOB64497.1"/>
    </source>
</evidence>
<evidence type="ECO:0000313" key="3">
    <source>
        <dbReference type="Proteomes" id="UP000037510"/>
    </source>
</evidence>